<protein>
    <recommendedName>
        <fullName evidence="1">FAR1 domain-containing protein</fullName>
    </recommendedName>
</protein>
<keyword evidence="3" id="KW-1185">Reference proteome</keyword>
<evidence type="ECO:0000313" key="2">
    <source>
        <dbReference type="EMBL" id="KAL3534052.1"/>
    </source>
</evidence>
<dbReference type="Pfam" id="PF03101">
    <property type="entry name" value="FAR1"/>
    <property type="match status" value="1"/>
</dbReference>
<reference evidence="2 3" key="1">
    <citation type="submission" date="2024-11" db="EMBL/GenBank/DDBJ databases">
        <title>A near-complete genome assembly of Cinchona calisaya.</title>
        <authorList>
            <person name="Lian D.C."/>
            <person name="Zhao X.W."/>
            <person name="Wei L."/>
        </authorList>
    </citation>
    <scope>NUCLEOTIDE SEQUENCE [LARGE SCALE GENOMIC DNA]</scope>
    <source>
        <tissue evidence="2">Nenye</tissue>
    </source>
</reference>
<dbReference type="EMBL" id="JBJUIK010000003">
    <property type="protein sequence ID" value="KAL3534052.1"/>
    <property type="molecule type" value="Genomic_DNA"/>
</dbReference>
<evidence type="ECO:0000259" key="1">
    <source>
        <dbReference type="Pfam" id="PF03101"/>
    </source>
</evidence>
<dbReference type="Proteomes" id="UP001630127">
    <property type="component" value="Unassembled WGS sequence"/>
</dbReference>
<proteinExistence type="predicted"/>
<comment type="caution">
    <text evidence="2">The sequence shown here is derived from an EMBL/GenBank/DDBJ whole genome shotgun (WGS) entry which is preliminary data.</text>
</comment>
<feature type="domain" description="FAR1" evidence="1">
    <location>
        <begin position="27"/>
        <end position="112"/>
    </location>
</feature>
<dbReference type="InterPro" id="IPR004330">
    <property type="entry name" value="FAR1_DNA_bnd_dom"/>
</dbReference>
<accession>A0ABD3AS54</accession>
<dbReference type="PANTHER" id="PTHR46328">
    <property type="entry name" value="FAR-RED IMPAIRED RESPONSIVE (FAR1) FAMILY PROTEIN-RELATED"/>
    <property type="match status" value="1"/>
</dbReference>
<dbReference type="AlphaFoldDB" id="A0ABD3AS54"/>
<name>A0ABD3AS54_9GENT</name>
<sequence length="127" mass="14560">MNYSLTLDEAITPEIGMEFSSEEHVRHFYMSYAQRLGFGISKISYKNGDDGKQNYFSLACSKNGRTKSTTKHPYYRRPSTKTDCKAKINVAIMDGGIYVITRIYLDHNHDFSPGKSRHVRHSKVLGF</sequence>
<evidence type="ECO:0000313" key="3">
    <source>
        <dbReference type="Proteomes" id="UP001630127"/>
    </source>
</evidence>
<organism evidence="2 3">
    <name type="scientific">Cinchona calisaya</name>
    <dbReference type="NCBI Taxonomy" id="153742"/>
    <lineage>
        <taxon>Eukaryota</taxon>
        <taxon>Viridiplantae</taxon>
        <taxon>Streptophyta</taxon>
        <taxon>Embryophyta</taxon>
        <taxon>Tracheophyta</taxon>
        <taxon>Spermatophyta</taxon>
        <taxon>Magnoliopsida</taxon>
        <taxon>eudicotyledons</taxon>
        <taxon>Gunneridae</taxon>
        <taxon>Pentapetalae</taxon>
        <taxon>asterids</taxon>
        <taxon>lamiids</taxon>
        <taxon>Gentianales</taxon>
        <taxon>Rubiaceae</taxon>
        <taxon>Cinchonoideae</taxon>
        <taxon>Cinchoneae</taxon>
        <taxon>Cinchona</taxon>
    </lineage>
</organism>
<gene>
    <name evidence="2" type="ORF">ACH5RR_007573</name>
</gene>